<dbReference type="OrthoDB" id="6206554at2"/>
<feature type="transmembrane region" description="Helical" evidence="5">
    <location>
        <begin position="12"/>
        <end position="29"/>
    </location>
</feature>
<feature type="transmembrane region" description="Helical" evidence="5">
    <location>
        <begin position="318"/>
        <end position="336"/>
    </location>
</feature>
<dbReference type="RefSeq" id="WP_012825788.1">
    <property type="nucleotide sequence ID" value="NC_013440.1"/>
</dbReference>
<feature type="domain" description="VWFA" evidence="6">
    <location>
        <begin position="92"/>
        <end position="299"/>
    </location>
</feature>
<organism evidence="7 8">
    <name type="scientific">Haliangium ochraceum (strain DSM 14365 / JCM 11303 / SMP-2)</name>
    <dbReference type="NCBI Taxonomy" id="502025"/>
    <lineage>
        <taxon>Bacteria</taxon>
        <taxon>Pseudomonadati</taxon>
        <taxon>Myxococcota</taxon>
        <taxon>Polyangia</taxon>
        <taxon>Haliangiales</taxon>
        <taxon>Kofleriaceae</taxon>
        <taxon>Haliangium</taxon>
    </lineage>
</organism>
<dbReference type="Proteomes" id="UP000001880">
    <property type="component" value="Chromosome"/>
</dbReference>
<sequence length="346" mass="37609">MEALLGEIEFREPWLLVLGLLAVPVFLWARRSPGRVLFSSLSLVPARITSWRVRLAWLPDLALALAVLGLSVAAAGPRVAVGENTIRREGIAIMMVVDTSGSMRALDLADGGLDQTRLEVVKDVFRAFVAGEDGLDGRSNDTIGLVSFAGFADTRCPLTLNHGSLLTILDDLEIVRERAEDGTAIGDGLGLAVERLRESEASSRVIILLTDGVNNAGIETPLEAAELASRLGIKVYTIGAGTDGVAPVRVTNPLTGAEELRPMPVEIDEATLEAIAEHTGGRYFRATDGDGLRQVYEQIDRLERTEISERRLREYREFFQVPLALGMLLAALGWLLRATVFRRLPC</sequence>
<dbReference type="PROSITE" id="PS50234">
    <property type="entry name" value="VWFA"/>
    <property type="match status" value="1"/>
</dbReference>
<evidence type="ECO:0000256" key="4">
    <source>
        <dbReference type="ARBA" id="ARBA00023136"/>
    </source>
</evidence>
<dbReference type="AlphaFoldDB" id="D0LKC7"/>
<evidence type="ECO:0000256" key="2">
    <source>
        <dbReference type="ARBA" id="ARBA00022692"/>
    </source>
</evidence>
<evidence type="ECO:0000256" key="1">
    <source>
        <dbReference type="ARBA" id="ARBA00022475"/>
    </source>
</evidence>
<keyword evidence="2 5" id="KW-0812">Transmembrane</keyword>
<dbReference type="Pfam" id="PF00092">
    <property type="entry name" value="VWA"/>
    <property type="match status" value="1"/>
</dbReference>
<evidence type="ECO:0000256" key="5">
    <source>
        <dbReference type="SAM" id="Phobius"/>
    </source>
</evidence>
<gene>
    <name evidence="7" type="ordered locus">Hoch_0522</name>
</gene>
<evidence type="ECO:0000313" key="7">
    <source>
        <dbReference type="EMBL" id="ACY13161.1"/>
    </source>
</evidence>
<name>D0LKC7_HALO1</name>
<dbReference type="SUPFAM" id="SSF53300">
    <property type="entry name" value="vWA-like"/>
    <property type="match status" value="1"/>
</dbReference>
<keyword evidence="3 5" id="KW-1133">Transmembrane helix</keyword>
<dbReference type="InterPro" id="IPR036465">
    <property type="entry name" value="vWFA_dom_sf"/>
</dbReference>
<proteinExistence type="predicted"/>
<feature type="transmembrane region" description="Helical" evidence="5">
    <location>
        <begin position="61"/>
        <end position="81"/>
    </location>
</feature>
<dbReference type="HOGENOM" id="CLU_024570_0_0_7"/>
<keyword evidence="4 5" id="KW-0472">Membrane</keyword>
<evidence type="ECO:0000313" key="8">
    <source>
        <dbReference type="Proteomes" id="UP000001880"/>
    </source>
</evidence>
<evidence type="ECO:0000256" key="3">
    <source>
        <dbReference type="ARBA" id="ARBA00022989"/>
    </source>
</evidence>
<protein>
    <submittedName>
        <fullName evidence="7">von Willebrand factor type A</fullName>
    </submittedName>
</protein>
<dbReference type="Gene3D" id="3.40.50.410">
    <property type="entry name" value="von Willebrand factor, type A domain"/>
    <property type="match status" value="1"/>
</dbReference>
<dbReference type="PANTHER" id="PTHR22550">
    <property type="entry name" value="SPORE GERMINATION PROTEIN"/>
    <property type="match status" value="1"/>
</dbReference>
<accession>D0LKC7</accession>
<dbReference type="STRING" id="502025.Hoch_0522"/>
<dbReference type="KEGG" id="hoh:Hoch_0522"/>
<keyword evidence="1" id="KW-1003">Cell membrane</keyword>
<dbReference type="EMBL" id="CP001804">
    <property type="protein sequence ID" value="ACY13161.1"/>
    <property type="molecule type" value="Genomic_DNA"/>
</dbReference>
<dbReference type="InterPro" id="IPR050768">
    <property type="entry name" value="UPF0353/GerABKA_families"/>
</dbReference>
<dbReference type="eggNOG" id="COG2304">
    <property type="taxonomic scope" value="Bacteria"/>
</dbReference>
<evidence type="ECO:0000259" key="6">
    <source>
        <dbReference type="PROSITE" id="PS50234"/>
    </source>
</evidence>
<dbReference type="SMART" id="SM00327">
    <property type="entry name" value="VWA"/>
    <property type="match status" value="1"/>
</dbReference>
<dbReference type="PANTHER" id="PTHR22550:SF5">
    <property type="entry name" value="LEUCINE ZIPPER PROTEIN 4"/>
    <property type="match status" value="1"/>
</dbReference>
<keyword evidence="8" id="KW-1185">Reference proteome</keyword>
<reference evidence="7 8" key="1">
    <citation type="journal article" date="2010" name="Stand. Genomic Sci.">
        <title>Complete genome sequence of Haliangium ochraceum type strain (SMP-2).</title>
        <authorList>
            <consortium name="US DOE Joint Genome Institute (JGI-PGF)"/>
            <person name="Ivanova N."/>
            <person name="Daum C."/>
            <person name="Lang E."/>
            <person name="Abt B."/>
            <person name="Kopitz M."/>
            <person name="Saunders E."/>
            <person name="Lapidus A."/>
            <person name="Lucas S."/>
            <person name="Glavina Del Rio T."/>
            <person name="Nolan M."/>
            <person name="Tice H."/>
            <person name="Copeland A."/>
            <person name="Cheng J.F."/>
            <person name="Chen F."/>
            <person name="Bruce D."/>
            <person name="Goodwin L."/>
            <person name="Pitluck S."/>
            <person name="Mavromatis K."/>
            <person name="Pati A."/>
            <person name="Mikhailova N."/>
            <person name="Chen A."/>
            <person name="Palaniappan K."/>
            <person name="Land M."/>
            <person name="Hauser L."/>
            <person name="Chang Y.J."/>
            <person name="Jeffries C.D."/>
            <person name="Detter J.C."/>
            <person name="Brettin T."/>
            <person name="Rohde M."/>
            <person name="Goker M."/>
            <person name="Bristow J."/>
            <person name="Markowitz V."/>
            <person name="Eisen J.A."/>
            <person name="Hugenholtz P."/>
            <person name="Kyrpides N.C."/>
            <person name="Klenk H.P."/>
        </authorList>
    </citation>
    <scope>NUCLEOTIDE SEQUENCE [LARGE SCALE GENOMIC DNA]</scope>
    <source>
        <strain evidence="8">DSM 14365 / CIP 107738 / JCM 11303 / AJ 13395 / SMP-2</strain>
    </source>
</reference>
<dbReference type="InterPro" id="IPR002035">
    <property type="entry name" value="VWF_A"/>
</dbReference>